<gene>
    <name evidence="2" type="ORF">F0357_08720</name>
</gene>
<organism evidence="2 3">
    <name type="scientific">Segnochrobactrum spirostomi</name>
    <dbReference type="NCBI Taxonomy" id="2608987"/>
    <lineage>
        <taxon>Bacteria</taxon>
        <taxon>Pseudomonadati</taxon>
        <taxon>Pseudomonadota</taxon>
        <taxon>Alphaproteobacteria</taxon>
        <taxon>Hyphomicrobiales</taxon>
        <taxon>Segnochrobactraceae</taxon>
        <taxon>Segnochrobactrum</taxon>
    </lineage>
</organism>
<dbReference type="GO" id="GO:0006935">
    <property type="term" value="P:chemotaxis"/>
    <property type="evidence" value="ECO:0007669"/>
    <property type="project" value="InterPro"/>
</dbReference>
<evidence type="ECO:0000313" key="3">
    <source>
        <dbReference type="Proteomes" id="UP000332515"/>
    </source>
</evidence>
<dbReference type="Gene3D" id="2.40.50.180">
    <property type="entry name" value="CheA-289, Domain 4"/>
    <property type="match status" value="1"/>
</dbReference>
<evidence type="ECO:0000259" key="1">
    <source>
        <dbReference type="PROSITE" id="PS50851"/>
    </source>
</evidence>
<dbReference type="PANTHER" id="PTHR22617">
    <property type="entry name" value="CHEMOTAXIS SENSOR HISTIDINE KINASE-RELATED"/>
    <property type="match status" value="1"/>
</dbReference>
<dbReference type="Pfam" id="PF01584">
    <property type="entry name" value="CheW"/>
    <property type="match status" value="1"/>
</dbReference>
<dbReference type="PANTHER" id="PTHR22617:SF23">
    <property type="entry name" value="CHEMOTAXIS PROTEIN CHEW"/>
    <property type="match status" value="1"/>
</dbReference>
<name>A0A6A7Y0Y1_9HYPH</name>
<sequence length="158" mass="17095">MSAPLAKTDVSSETTQFVTVRIGPQLFGLPISTVHEVFAPEQITRVPLAPAEIDGVLNLRGRIVTTINMRTLLGFGTEVREGQMAVGIEHKGESFGLMIDEVGEVLSLDIAAQEPNPANLDRRWAQVSNGVYRLSKELMLVLDVERSLARVGNTAVAA</sequence>
<dbReference type="GO" id="GO:0007165">
    <property type="term" value="P:signal transduction"/>
    <property type="evidence" value="ECO:0007669"/>
    <property type="project" value="InterPro"/>
</dbReference>
<dbReference type="AlphaFoldDB" id="A0A6A7Y0Y1"/>
<dbReference type="RefSeq" id="WP_153479963.1">
    <property type="nucleotide sequence ID" value="NZ_VWNA01000001.1"/>
</dbReference>
<evidence type="ECO:0000313" key="2">
    <source>
        <dbReference type="EMBL" id="MQT12730.1"/>
    </source>
</evidence>
<dbReference type="GO" id="GO:0005829">
    <property type="term" value="C:cytosol"/>
    <property type="evidence" value="ECO:0007669"/>
    <property type="project" value="TreeGrafter"/>
</dbReference>
<dbReference type="PROSITE" id="PS50851">
    <property type="entry name" value="CHEW"/>
    <property type="match status" value="1"/>
</dbReference>
<dbReference type="Gene3D" id="2.30.30.40">
    <property type="entry name" value="SH3 Domains"/>
    <property type="match status" value="1"/>
</dbReference>
<dbReference type="SUPFAM" id="SSF50341">
    <property type="entry name" value="CheW-like"/>
    <property type="match status" value="1"/>
</dbReference>
<dbReference type="InterPro" id="IPR002545">
    <property type="entry name" value="CheW-lke_dom"/>
</dbReference>
<proteinExistence type="predicted"/>
<dbReference type="Proteomes" id="UP000332515">
    <property type="component" value="Unassembled WGS sequence"/>
</dbReference>
<keyword evidence="3" id="KW-1185">Reference proteome</keyword>
<protein>
    <submittedName>
        <fullName evidence="2">Chemotaxis protein CheW</fullName>
    </submittedName>
</protein>
<accession>A0A6A7Y0Y1</accession>
<feature type="domain" description="CheW-like" evidence="1">
    <location>
        <begin position="14"/>
        <end position="153"/>
    </location>
</feature>
<comment type="caution">
    <text evidence="2">The sequence shown here is derived from an EMBL/GenBank/DDBJ whole genome shotgun (WGS) entry which is preliminary data.</text>
</comment>
<dbReference type="InterPro" id="IPR036061">
    <property type="entry name" value="CheW-like_dom_sf"/>
</dbReference>
<reference evidence="2 3" key="1">
    <citation type="submission" date="2019-09" db="EMBL/GenBank/DDBJ databases">
        <title>Segnochrobactrum spirostomi gen. nov., sp. nov., isolated from the ciliate Spirostomum cf. yagiui and description of a novel family, Segnochrobactraceae fam. nov. within the order Rhizobiales of the class Alphaproteobacteria.</title>
        <authorList>
            <person name="Akter S."/>
            <person name="Shazib S.U.A."/>
            <person name="Shin M.K."/>
        </authorList>
    </citation>
    <scope>NUCLEOTIDE SEQUENCE [LARGE SCALE GENOMIC DNA]</scope>
    <source>
        <strain evidence="2 3">Sp-1</strain>
    </source>
</reference>
<dbReference type="InterPro" id="IPR039315">
    <property type="entry name" value="CheW"/>
</dbReference>
<dbReference type="EMBL" id="VWNA01000001">
    <property type="protein sequence ID" value="MQT12730.1"/>
    <property type="molecule type" value="Genomic_DNA"/>
</dbReference>
<dbReference type="SMART" id="SM00260">
    <property type="entry name" value="CheW"/>
    <property type="match status" value="1"/>
</dbReference>